<dbReference type="Proteomes" id="UP000477722">
    <property type="component" value="Unassembled WGS sequence"/>
</dbReference>
<proteinExistence type="predicted"/>
<feature type="domain" description="Methyltransferase" evidence="1">
    <location>
        <begin position="68"/>
        <end position="163"/>
    </location>
</feature>
<dbReference type="EMBL" id="JAAKZZ010000002">
    <property type="protein sequence ID" value="NGO66883.1"/>
    <property type="molecule type" value="Genomic_DNA"/>
</dbReference>
<dbReference type="InterPro" id="IPR029063">
    <property type="entry name" value="SAM-dependent_MTases_sf"/>
</dbReference>
<comment type="caution">
    <text evidence="2">The sequence shown here is derived from an EMBL/GenBank/DDBJ whole genome shotgun (WGS) entry which is preliminary data.</text>
</comment>
<dbReference type="InterPro" id="IPR041698">
    <property type="entry name" value="Methyltransf_25"/>
</dbReference>
<keyword evidence="2" id="KW-0808">Transferase</keyword>
<dbReference type="GO" id="GO:0008168">
    <property type="term" value="F:methyltransferase activity"/>
    <property type="evidence" value="ECO:0007669"/>
    <property type="project" value="UniProtKB-KW"/>
</dbReference>
<dbReference type="CDD" id="cd02440">
    <property type="entry name" value="AdoMet_MTases"/>
    <property type="match status" value="1"/>
</dbReference>
<dbReference type="GO" id="GO:0032259">
    <property type="term" value="P:methylation"/>
    <property type="evidence" value="ECO:0007669"/>
    <property type="project" value="UniProtKB-KW"/>
</dbReference>
<sequence>MRGKTMVETAEIGKAYDETSPVVSAVGDGQFHLWYWHSDEDGAALAEAMRRITRKVAGALALEPGERVLDAGCGCGGPAVQLASDTGADVTGVTVSRVQVAQARARGAQSEAAGRVRFEYGDYTELDYADASFDAVVALESLQCAPDLPAATAELARVLRPGGRIAITEFSRERAMTDADAARFAASIGINTLHTLDGWLDALTRAGFDIEEYTQCGPRVFGRRKWKYLDHVDALRGDLTATFGAAAVAEFEDGVRPFFAPAAEHLGYVVIVAGKPHDSGPAGDGGRAGDGG</sequence>
<dbReference type="PANTHER" id="PTHR44068:SF11">
    <property type="entry name" value="GERANYL DIPHOSPHATE 2-C-METHYLTRANSFERASE"/>
    <property type="match status" value="1"/>
</dbReference>
<evidence type="ECO:0000259" key="1">
    <source>
        <dbReference type="Pfam" id="PF13649"/>
    </source>
</evidence>
<reference evidence="2 3" key="1">
    <citation type="submission" date="2020-02" db="EMBL/GenBank/DDBJ databases">
        <title>Whole-genome analyses of novel actinobacteria.</title>
        <authorList>
            <person name="Sahin N."/>
            <person name="Tatar D."/>
        </authorList>
    </citation>
    <scope>NUCLEOTIDE SEQUENCE [LARGE SCALE GENOMIC DNA]</scope>
    <source>
        <strain evidence="2 3">SB3404</strain>
    </source>
</reference>
<dbReference type="Gene3D" id="3.40.50.150">
    <property type="entry name" value="Vaccinia Virus protein VP39"/>
    <property type="match status" value="1"/>
</dbReference>
<keyword evidence="2" id="KW-0489">Methyltransferase</keyword>
<dbReference type="SUPFAM" id="SSF53335">
    <property type="entry name" value="S-adenosyl-L-methionine-dependent methyltransferases"/>
    <property type="match status" value="1"/>
</dbReference>
<dbReference type="RefSeq" id="WP_165296554.1">
    <property type="nucleotide sequence ID" value="NZ_JAAKZZ010000002.1"/>
</dbReference>
<dbReference type="Pfam" id="PF13649">
    <property type="entry name" value="Methyltransf_25"/>
    <property type="match status" value="1"/>
</dbReference>
<dbReference type="PANTHER" id="PTHR44068">
    <property type="entry name" value="ZGC:194242"/>
    <property type="match status" value="1"/>
</dbReference>
<name>A0A6G4WPE2_9ACTN</name>
<gene>
    <name evidence="2" type="ORF">G5C65_00590</name>
</gene>
<organism evidence="2 3">
    <name type="scientific">Streptomyces boncukensis</name>
    <dbReference type="NCBI Taxonomy" id="2711219"/>
    <lineage>
        <taxon>Bacteria</taxon>
        <taxon>Bacillati</taxon>
        <taxon>Actinomycetota</taxon>
        <taxon>Actinomycetes</taxon>
        <taxon>Kitasatosporales</taxon>
        <taxon>Streptomycetaceae</taxon>
        <taxon>Streptomyces</taxon>
    </lineage>
</organism>
<evidence type="ECO:0000313" key="3">
    <source>
        <dbReference type="Proteomes" id="UP000477722"/>
    </source>
</evidence>
<dbReference type="InterPro" id="IPR050447">
    <property type="entry name" value="Erg6_SMT_methyltransf"/>
</dbReference>
<protein>
    <submittedName>
        <fullName evidence="2">Methyltransferase domain-containing protein</fullName>
    </submittedName>
</protein>
<keyword evidence="3" id="KW-1185">Reference proteome</keyword>
<accession>A0A6G4WPE2</accession>
<dbReference type="AlphaFoldDB" id="A0A6G4WPE2"/>
<evidence type="ECO:0000313" key="2">
    <source>
        <dbReference type="EMBL" id="NGO66883.1"/>
    </source>
</evidence>